<dbReference type="EMBL" id="LGRX02001041">
    <property type="protein sequence ID" value="KAK3287023.1"/>
    <property type="molecule type" value="Genomic_DNA"/>
</dbReference>
<accession>A0AAE0GZF7</accession>
<comment type="caution">
    <text evidence="1">The sequence shown here is derived from an EMBL/GenBank/DDBJ whole genome shotgun (WGS) entry which is preliminary data.</text>
</comment>
<evidence type="ECO:0000313" key="2">
    <source>
        <dbReference type="Proteomes" id="UP001190700"/>
    </source>
</evidence>
<keyword evidence="2" id="KW-1185">Reference proteome</keyword>
<name>A0AAE0GZF7_9CHLO</name>
<proteinExistence type="predicted"/>
<gene>
    <name evidence="1" type="ORF">CYMTET_5433</name>
</gene>
<organism evidence="1 2">
    <name type="scientific">Cymbomonas tetramitiformis</name>
    <dbReference type="NCBI Taxonomy" id="36881"/>
    <lineage>
        <taxon>Eukaryota</taxon>
        <taxon>Viridiplantae</taxon>
        <taxon>Chlorophyta</taxon>
        <taxon>Pyramimonadophyceae</taxon>
        <taxon>Pyramimonadales</taxon>
        <taxon>Pyramimonadaceae</taxon>
        <taxon>Cymbomonas</taxon>
    </lineage>
</organism>
<dbReference type="Proteomes" id="UP001190700">
    <property type="component" value="Unassembled WGS sequence"/>
</dbReference>
<evidence type="ECO:0000313" key="1">
    <source>
        <dbReference type="EMBL" id="KAK3287023.1"/>
    </source>
</evidence>
<protein>
    <submittedName>
        <fullName evidence="1">Uncharacterized protein</fullName>
    </submittedName>
</protein>
<reference evidence="1 2" key="1">
    <citation type="journal article" date="2015" name="Genome Biol. Evol.">
        <title>Comparative Genomics of a Bacterivorous Green Alga Reveals Evolutionary Causalities and Consequences of Phago-Mixotrophic Mode of Nutrition.</title>
        <authorList>
            <person name="Burns J.A."/>
            <person name="Paasch A."/>
            <person name="Narechania A."/>
            <person name="Kim E."/>
        </authorList>
    </citation>
    <scope>NUCLEOTIDE SEQUENCE [LARGE SCALE GENOMIC DNA]</scope>
    <source>
        <strain evidence="1 2">PLY_AMNH</strain>
    </source>
</reference>
<sequence length="267" mass="28368">MRSVKSREGARHGDLASRRAVTLYLAAPLQTVLERVREEYPEVIVFAYLDDGFLVGPPIAAARAYIEEAAAIGLDIQPAKSAAYSPEGGIGEFVEEKAEMMQEAAEEHARRMREALRDLLPSGGLAWHSSEFATLHRWFLLAAGGSAQDLVACLLEVSCSASLVAVTSGLLVAKGLSGLEGSPVYDPALAWVQLAHAFALSVLKSSVSLAAGTWAKPLSRRVPLLLLGWDAAGCFELYSDLIAAQQLILPSAMAASAMAATAAFLTW</sequence>
<dbReference type="AlphaFoldDB" id="A0AAE0GZF7"/>